<reference evidence="1" key="1">
    <citation type="journal article" date="2014" name="Front. Microbiol.">
        <title>High frequency of phylogenetically diverse reductive dehalogenase-homologous genes in deep subseafloor sedimentary metagenomes.</title>
        <authorList>
            <person name="Kawai M."/>
            <person name="Futagami T."/>
            <person name="Toyoda A."/>
            <person name="Takaki Y."/>
            <person name="Nishi S."/>
            <person name="Hori S."/>
            <person name="Arai W."/>
            <person name="Tsubouchi T."/>
            <person name="Morono Y."/>
            <person name="Uchiyama I."/>
            <person name="Ito T."/>
            <person name="Fujiyama A."/>
            <person name="Inagaki F."/>
            <person name="Takami H."/>
        </authorList>
    </citation>
    <scope>NUCLEOTIDE SEQUENCE</scope>
    <source>
        <strain evidence="1">Expedition CK06-06</strain>
    </source>
</reference>
<feature type="non-terminal residue" evidence="1">
    <location>
        <position position="229"/>
    </location>
</feature>
<accession>X0Z482</accession>
<evidence type="ECO:0000313" key="1">
    <source>
        <dbReference type="EMBL" id="GAG55233.1"/>
    </source>
</evidence>
<dbReference type="SUPFAM" id="SSF53335">
    <property type="entry name" value="S-adenosyl-L-methionine-dependent methyltransferases"/>
    <property type="match status" value="1"/>
</dbReference>
<comment type="caution">
    <text evidence="1">The sequence shown here is derived from an EMBL/GenBank/DDBJ whole genome shotgun (WGS) entry which is preliminary data.</text>
</comment>
<proteinExistence type="predicted"/>
<dbReference type="AlphaFoldDB" id="X0Z482"/>
<organism evidence="1">
    <name type="scientific">marine sediment metagenome</name>
    <dbReference type="NCBI Taxonomy" id="412755"/>
    <lineage>
        <taxon>unclassified sequences</taxon>
        <taxon>metagenomes</taxon>
        <taxon>ecological metagenomes</taxon>
    </lineage>
</organism>
<dbReference type="EMBL" id="BART01005924">
    <property type="protein sequence ID" value="GAG55233.1"/>
    <property type="molecule type" value="Genomic_DNA"/>
</dbReference>
<protein>
    <submittedName>
        <fullName evidence="1">Uncharacterized protein</fullName>
    </submittedName>
</protein>
<gene>
    <name evidence="1" type="ORF">S01H4_13446</name>
</gene>
<sequence length="229" mass="27162">MKAWKFLCKFEDNLKQFMCQPSKIVLDIGSNDCQNFPFLFHFHGFEKYVGIDKCSEFQIFQEGNADLSDIEEYYRDYQSKNVFDQQINSFFTLYENVCSGFYDLKFQLSKPIFNKHLSFIKKEINERTNFRKLIKDNIDLIILSDFLHLFNKSKALTIFRNSISILKDSGFAYLTIPNEEYTQERKRKGSINIKWGIKRSKVEEFISPLNILIIDESENRINLLCGRNN</sequence>
<dbReference type="Gene3D" id="3.40.50.150">
    <property type="entry name" value="Vaccinia Virus protein VP39"/>
    <property type="match status" value="1"/>
</dbReference>
<dbReference type="InterPro" id="IPR029063">
    <property type="entry name" value="SAM-dependent_MTases_sf"/>
</dbReference>
<name>X0Z482_9ZZZZ</name>